<evidence type="ECO:0000313" key="1">
    <source>
        <dbReference type="EMBL" id="KAI4820340.1"/>
    </source>
</evidence>
<name>A0ACB9X399_CHAAC</name>
<proteinExistence type="predicted"/>
<gene>
    <name evidence="1" type="ORF">KUCAC02_028324</name>
</gene>
<keyword evidence="2" id="KW-1185">Reference proteome</keyword>
<dbReference type="EMBL" id="CM043793">
    <property type="protein sequence ID" value="KAI4820340.1"/>
    <property type="molecule type" value="Genomic_DNA"/>
</dbReference>
<protein>
    <submittedName>
        <fullName evidence="1">Uncharacterized protein</fullName>
    </submittedName>
</protein>
<evidence type="ECO:0000313" key="2">
    <source>
        <dbReference type="Proteomes" id="UP001057452"/>
    </source>
</evidence>
<feature type="non-terminal residue" evidence="1">
    <location>
        <position position="76"/>
    </location>
</feature>
<feature type="non-terminal residue" evidence="1">
    <location>
        <position position="1"/>
    </location>
</feature>
<organism evidence="1 2">
    <name type="scientific">Chaenocephalus aceratus</name>
    <name type="common">Blackfin icefish</name>
    <name type="synonym">Chaenichthys aceratus</name>
    <dbReference type="NCBI Taxonomy" id="36190"/>
    <lineage>
        <taxon>Eukaryota</taxon>
        <taxon>Metazoa</taxon>
        <taxon>Chordata</taxon>
        <taxon>Craniata</taxon>
        <taxon>Vertebrata</taxon>
        <taxon>Euteleostomi</taxon>
        <taxon>Actinopterygii</taxon>
        <taxon>Neopterygii</taxon>
        <taxon>Teleostei</taxon>
        <taxon>Neoteleostei</taxon>
        <taxon>Acanthomorphata</taxon>
        <taxon>Eupercaria</taxon>
        <taxon>Perciformes</taxon>
        <taxon>Notothenioidei</taxon>
        <taxon>Channichthyidae</taxon>
        <taxon>Chaenocephalus</taxon>
    </lineage>
</organism>
<accession>A0ACB9X399</accession>
<sequence>SGSTLTGWERVHLVLRACRIIGNEGLIIACQPAAVITLLPQTRWGPRPAPRYIFHPVIANMIGNTPRERKTKLGKE</sequence>
<comment type="caution">
    <text evidence="1">The sequence shown here is derived from an EMBL/GenBank/DDBJ whole genome shotgun (WGS) entry which is preliminary data.</text>
</comment>
<dbReference type="Proteomes" id="UP001057452">
    <property type="component" value="Chromosome 9"/>
</dbReference>
<reference evidence="1" key="1">
    <citation type="submission" date="2022-05" db="EMBL/GenBank/DDBJ databases">
        <title>Chromosome-level genome of Chaenocephalus aceratus.</title>
        <authorList>
            <person name="Park H."/>
        </authorList>
    </citation>
    <scope>NUCLEOTIDE SEQUENCE</scope>
    <source>
        <strain evidence="1">KU_202001</strain>
    </source>
</reference>